<comment type="similarity">
    <text evidence="2">Belongs to the EamA transporter family.</text>
</comment>
<keyword evidence="4" id="KW-1003">Cell membrane</keyword>
<feature type="transmembrane region" description="Helical" evidence="8">
    <location>
        <begin position="65"/>
        <end position="84"/>
    </location>
</feature>
<feature type="transmembrane region" description="Helical" evidence="8">
    <location>
        <begin position="7"/>
        <end position="24"/>
    </location>
</feature>
<feature type="transmembrane region" description="Helical" evidence="8">
    <location>
        <begin position="201"/>
        <end position="220"/>
    </location>
</feature>
<feature type="transmembrane region" description="Helical" evidence="8">
    <location>
        <begin position="232"/>
        <end position="249"/>
    </location>
</feature>
<evidence type="ECO:0000256" key="6">
    <source>
        <dbReference type="ARBA" id="ARBA00022989"/>
    </source>
</evidence>
<dbReference type="NCBIfam" id="TIGR00688">
    <property type="entry name" value="rarD"/>
    <property type="match status" value="1"/>
</dbReference>
<evidence type="ECO:0000256" key="2">
    <source>
        <dbReference type="ARBA" id="ARBA00007362"/>
    </source>
</evidence>
<evidence type="ECO:0000256" key="1">
    <source>
        <dbReference type="ARBA" id="ARBA00004651"/>
    </source>
</evidence>
<keyword evidence="7 8" id="KW-0472">Membrane</keyword>
<keyword evidence="6 8" id="KW-1133">Transmembrane helix</keyword>
<dbReference type="PANTHER" id="PTHR22911">
    <property type="entry name" value="ACYL-MALONYL CONDENSING ENZYME-RELATED"/>
    <property type="match status" value="1"/>
</dbReference>
<dbReference type="SUPFAM" id="SSF103481">
    <property type="entry name" value="Multidrug resistance efflux transporter EmrE"/>
    <property type="match status" value="2"/>
</dbReference>
<reference evidence="10" key="1">
    <citation type="submission" date="2019-12" db="EMBL/GenBank/DDBJ databases">
        <authorList>
            <person name="Cremers G."/>
        </authorList>
    </citation>
    <scope>NUCLEOTIDE SEQUENCE</scope>
    <source>
        <strain evidence="10">Mbul1</strain>
    </source>
</reference>
<evidence type="ECO:0000313" key="10">
    <source>
        <dbReference type="EMBL" id="CAA2106066.1"/>
    </source>
</evidence>
<feature type="transmembrane region" description="Helical" evidence="8">
    <location>
        <begin position="167"/>
        <end position="189"/>
    </location>
</feature>
<evidence type="ECO:0000256" key="5">
    <source>
        <dbReference type="ARBA" id="ARBA00022692"/>
    </source>
</evidence>
<dbReference type="GO" id="GO:0005886">
    <property type="term" value="C:plasma membrane"/>
    <property type="evidence" value="ECO:0007669"/>
    <property type="project" value="UniProtKB-SubCell"/>
</dbReference>
<proteinExistence type="inferred from homology"/>
<gene>
    <name evidence="10" type="ORF">MBUL_03502</name>
</gene>
<organism evidence="10">
    <name type="scientific">Methylobacterium bullatum</name>
    <dbReference type="NCBI Taxonomy" id="570505"/>
    <lineage>
        <taxon>Bacteria</taxon>
        <taxon>Pseudomonadati</taxon>
        <taxon>Pseudomonadota</taxon>
        <taxon>Alphaproteobacteria</taxon>
        <taxon>Hyphomicrobiales</taxon>
        <taxon>Methylobacteriaceae</taxon>
        <taxon>Methylobacterium</taxon>
    </lineage>
</organism>
<comment type="subcellular location">
    <subcellularLocation>
        <location evidence="1">Cell membrane</location>
        <topology evidence="1">Multi-pass membrane protein</topology>
    </subcellularLocation>
</comment>
<name>A0A679JJD1_9HYPH</name>
<feature type="transmembrane region" description="Helical" evidence="8">
    <location>
        <begin position="277"/>
        <end position="293"/>
    </location>
</feature>
<evidence type="ECO:0000256" key="4">
    <source>
        <dbReference type="ARBA" id="ARBA00022475"/>
    </source>
</evidence>
<dbReference type="Pfam" id="PF00892">
    <property type="entry name" value="EamA"/>
    <property type="match status" value="1"/>
</dbReference>
<evidence type="ECO:0000256" key="3">
    <source>
        <dbReference type="ARBA" id="ARBA00022448"/>
    </source>
</evidence>
<protein>
    <recommendedName>
        <fullName evidence="9">EamA domain-containing protein</fullName>
    </recommendedName>
</protein>
<feature type="transmembrane region" description="Helical" evidence="8">
    <location>
        <begin position="256"/>
        <end position="271"/>
    </location>
</feature>
<dbReference type="InterPro" id="IPR000620">
    <property type="entry name" value="EamA_dom"/>
</dbReference>
<evidence type="ECO:0000256" key="8">
    <source>
        <dbReference type="SAM" id="Phobius"/>
    </source>
</evidence>
<feature type="transmembrane region" description="Helical" evidence="8">
    <location>
        <begin position="36"/>
        <end position="53"/>
    </location>
</feature>
<dbReference type="AlphaFoldDB" id="A0A679JJD1"/>
<dbReference type="InterPro" id="IPR037185">
    <property type="entry name" value="EmrE-like"/>
</dbReference>
<evidence type="ECO:0000259" key="9">
    <source>
        <dbReference type="Pfam" id="PF00892"/>
    </source>
</evidence>
<sequence length="311" mass="33802">MGLIYALGAYLSWGIVVPVHFRLLDSVPAGSILAHRIVWSSVLVVGLLAVLRRRVRNPFPLRRRHLLLVVSAGLIAVNWLLYLVAVQSGHMLDASLGYFINPLMSVALGALVLGERLRPVQAVAVGLAAAGVILAVVLAGHLPWLSLTLAASFSLYGLVRKVVGVDAMVGFAAETFLLLPAAGLYLVLAAPSVVNGDPVRLGLLLLTGATTALPLIWFAAAAQRLTLSTLGLMQYLAPSCLMALSVLVYGERLEPHRLVLFVLIWLALALWRRSSFSSFFLSLFFLFFFFFFFKQKTAYEIRLSLVGSECV</sequence>
<keyword evidence="3" id="KW-0813">Transport</keyword>
<dbReference type="PANTHER" id="PTHR22911:SF137">
    <property type="entry name" value="SOLUTE CARRIER FAMILY 35 MEMBER G2-RELATED"/>
    <property type="match status" value="1"/>
</dbReference>
<keyword evidence="5 8" id="KW-0812">Transmembrane</keyword>
<feature type="domain" description="EamA" evidence="9">
    <location>
        <begin position="1"/>
        <end position="136"/>
    </location>
</feature>
<evidence type="ECO:0000256" key="7">
    <source>
        <dbReference type="ARBA" id="ARBA00023136"/>
    </source>
</evidence>
<dbReference type="InterPro" id="IPR004626">
    <property type="entry name" value="RarD"/>
</dbReference>
<feature type="transmembrane region" description="Helical" evidence="8">
    <location>
        <begin position="125"/>
        <end position="147"/>
    </location>
</feature>
<dbReference type="EMBL" id="LR743504">
    <property type="protein sequence ID" value="CAA2106066.1"/>
    <property type="molecule type" value="Genomic_DNA"/>
</dbReference>
<accession>A0A679JJD1</accession>
<feature type="transmembrane region" description="Helical" evidence="8">
    <location>
        <begin position="96"/>
        <end position="113"/>
    </location>
</feature>